<reference evidence="4" key="3">
    <citation type="submission" date="2018-08" db="UniProtKB">
        <authorList>
            <consortium name="EnsemblPlants"/>
        </authorList>
    </citation>
    <scope>IDENTIFICATION</scope>
    <source>
        <strain evidence="4">cv. Bd21</strain>
    </source>
</reference>
<dbReference type="EnsemblPlants" id="PNT64502">
    <property type="protein sequence ID" value="PNT64502"/>
    <property type="gene ID" value="BRADI_4g29400v3"/>
</dbReference>
<dbReference type="Gene3D" id="1.20.1390.10">
    <property type="entry name" value="PWI domain"/>
    <property type="match status" value="1"/>
</dbReference>
<organism evidence="3">
    <name type="scientific">Brachypodium distachyon</name>
    <name type="common">Purple false brome</name>
    <name type="synonym">Trachynia distachya</name>
    <dbReference type="NCBI Taxonomy" id="15368"/>
    <lineage>
        <taxon>Eukaryota</taxon>
        <taxon>Viridiplantae</taxon>
        <taxon>Streptophyta</taxon>
        <taxon>Embryophyta</taxon>
        <taxon>Tracheophyta</taxon>
        <taxon>Spermatophyta</taxon>
        <taxon>Magnoliopsida</taxon>
        <taxon>Liliopsida</taxon>
        <taxon>Poales</taxon>
        <taxon>Poaceae</taxon>
        <taxon>BOP clade</taxon>
        <taxon>Pooideae</taxon>
        <taxon>Stipodae</taxon>
        <taxon>Brachypodieae</taxon>
        <taxon>Brachypodium</taxon>
    </lineage>
</organism>
<sequence>MRPPARKASLMFVSEDLMILHDLWCVSTTLICLVPCKKGGPHVCFRRSDDLTRPLVCGLVKSWKRVSNPCGGTPIKLGFCEFGSGEDSLRAKRFLNKLSVDGQELVVNVNAATKEYLEKYGENATEEKVEEAEMQKIRCMVEERRRTKLPGSPTSPVQTSASIGDADGDGNIRGSALEERKVRRRCEKEEHLGEMKAPGSQGWEGREVTAAVKSSLQIDAASSMDVAKKHNTVNDERKSQHNAKGDGFHKSNDEEKGTVSVPALVSDKQNNSAPGEKVGFELQSTSKSVDKKTLDAEQLLATVPKTKEELFAYVINWEIYDKHGLHAKIMPWASKKGSQYLGEVLAAFVDYIIFS</sequence>
<evidence type="ECO:0000256" key="1">
    <source>
        <dbReference type="SAM" id="MobiDB-lite"/>
    </source>
</evidence>
<dbReference type="Gramene" id="PNT64502">
    <property type="protein sequence ID" value="PNT64502"/>
    <property type="gene ID" value="BRADI_4g29400v3"/>
</dbReference>
<reference evidence="3 4" key="1">
    <citation type="journal article" date="2010" name="Nature">
        <title>Genome sequencing and analysis of the model grass Brachypodium distachyon.</title>
        <authorList>
            <consortium name="International Brachypodium Initiative"/>
        </authorList>
    </citation>
    <scope>NUCLEOTIDE SEQUENCE [LARGE SCALE GENOMIC DNA]</scope>
    <source>
        <strain evidence="3 4">Bd21</strain>
    </source>
</reference>
<dbReference type="EnsemblPlants" id="KQJ90099">
    <property type="protein sequence ID" value="KQJ90099"/>
    <property type="gene ID" value="BRADI_4g29400v3"/>
</dbReference>
<evidence type="ECO:0000313" key="3">
    <source>
        <dbReference type="EMBL" id="KQJ90099.1"/>
    </source>
</evidence>
<feature type="compositionally biased region" description="Polar residues" evidence="1">
    <location>
        <begin position="152"/>
        <end position="162"/>
    </location>
</feature>
<feature type="region of interest" description="Disordered" evidence="1">
    <location>
        <begin position="146"/>
        <end position="205"/>
    </location>
</feature>
<dbReference type="Gramene" id="KQJ90099">
    <property type="protein sequence ID" value="KQJ90099"/>
    <property type="gene ID" value="BRADI_4g29400v3"/>
</dbReference>
<dbReference type="EMBL" id="CM000883">
    <property type="protein sequence ID" value="KQJ90099.1"/>
    <property type="molecule type" value="Genomic_DNA"/>
</dbReference>
<feature type="compositionally biased region" description="Basic and acidic residues" evidence="1">
    <location>
        <begin position="176"/>
        <end position="194"/>
    </location>
</feature>
<dbReference type="InterPro" id="IPR053294">
    <property type="entry name" value="RBM_PWI_domain"/>
</dbReference>
<dbReference type="AlphaFoldDB" id="A0A0Q3HPT5"/>
<accession>A0A0Q3HPT5</accession>
<feature type="region of interest" description="Disordered" evidence="1">
    <location>
        <begin position="231"/>
        <end position="256"/>
    </location>
</feature>
<evidence type="ECO:0000259" key="2">
    <source>
        <dbReference type="PROSITE" id="PS51025"/>
    </source>
</evidence>
<dbReference type="SUPFAM" id="SSF54928">
    <property type="entry name" value="RNA-binding domain, RBD"/>
    <property type="match status" value="1"/>
</dbReference>
<gene>
    <name evidence="3" type="ORF">BRADI_4g29400v3</name>
</gene>
<name>A0A0Q3HPT5_BRADI</name>
<dbReference type="GO" id="GO:0003676">
    <property type="term" value="F:nucleic acid binding"/>
    <property type="evidence" value="ECO:0007669"/>
    <property type="project" value="InterPro"/>
</dbReference>
<dbReference type="OrthoDB" id="647306at2759"/>
<dbReference type="CDD" id="cd12446">
    <property type="entry name" value="RRM_RBM25"/>
    <property type="match status" value="1"/>
</dbReference>
<proteinExistence type="predicted"/>
<evidence type="ECO:0000313" key="5">
    <source>
        <dbReference type="Proteomes" id="UP000008810"/>
    </source>
</evidence>
<dbReference type="InterPro" id="IPR035979">
    <property type="entry name" value="RBD_domain_sf"/>
</dbReference>
<dbReference type="PROSITE" id="PS51025">
    <property type="entry name" value="PWI"/>
    <property type="match status" value="1"/>
</dbReference>
<dbReference type="ExpressionAtlas" id="A0A0Q3HPT5">
    <property type="expression patterns" value="baseline"/>
</dbReference>
<evidence type="ECO:0000313" key="4">
    <source>
        <dbReference type="EnsemblPlants" id="KQJ90099"/>
    </source>
</evidence>
<dbReference type="EMBL" id="CM000883">
    <property type="protein sequence ID" value="PNT64502.1"/>
    <property type="molecule type" value="Genomic_DNA"/>
</dbReference>
<feature type="domain" description="PWI" evidence="2">
    <location>
        <begin position="308"/>
        <end position="355"/>
    </location>
</feature>
<dbReference type="PANTHER" id="PTHR47334">
    <property type="entry name" value="SPLICING FACTOR PWI DOMAIN-CONTAINING PROTEIN / RNA RECOGNITION MOTIF (RRM)-CONTAINING PROTEIN"/>
    <property type="match status" value="1"/>
</dbReference>
<dbReference type="InterPro" id="IPR002483">
    <property type="entry name" value="PWI_dom"/>
</dbReference>
<dbReference type="Proteomes" id="UP000008810">
    <property type="component" value="Chromosome 4"/>
</dbReference>
<reference evidence="3" key="2">
    <citation type="submission" date="2017-06" db="EMBL/GenBank/DDBJ databases">
        <title>WGS assembly of Brachypodium distachyon.</title>
        <authorList>
            <consortium name="The International Brachypodium Initiative"/>
            <person name="Lucas S."/>
            <person name="Harmon-Smith M."/>
            <person name="Lail K."/>
            <person name="Tice H."/>
            <person name="Grimwood J."/>
            <person name="Bruce D."/>
            <person name="Barry K."/>
            <person name="Shu S."/>
            <person name="Lindquist E."/>
            <person name="Wang M."/>
            <person name="Pitluck S."/>
            <person name="Vogel J.P."/>
            <person name="Garvin D.F."/>
            <person name="Mockler T.C."/>
            <person name="Schmutz J."/>
            <person name="Rokhsar D."/>
            <person name="Bevan M.W."/>
        </authorList>
    </citation>
    <scope>NUCLEOTIDE SEQUENCE</scope>
    <source>
        <strain evidence="3">Bd21</strain>
    </source>
</reference>
<protein>
    <recommendedName>
        <fullName evidence="2">PWI domain-containing protein</fullName>
    </recommendedName>
</protein>
<dbReference type="InterPro" id="IPR034268">
    <property type="entry name" value="RBM25_RRM"/>
</dbReference>
<dbReference type="PANTHER" id="PTHR47334:SF3">
    <property type="entry name" value="PWI DOMAIN-CONTAINING PROTEIN"/>
    <property type="match status" value="1"/>
</dbReference>
<keyword evidence="5" id="KW-1185">Reference proteome</keyword>